<dbReference type="GeneID" id="94832515"/>
<evidence type="ECO:0000256" key="2">
    <source>
        <dbReference type="SAM" id="MobiDB-lite"/>
    </source>
</evidence>
<feature type="region of interest" description="Disordered" evidence="2">
    <location>
        <begin position="1"/>
        <end position="138"/>
    </location>
</feature>
<feature type="compositionally biased region" description="Polar residues" evidence="2">
    <location>
        <begin position="1"/>
        <end position="25"/>
    </location>
</feature>
<dbReference type="Pfam" id="PF08238">
    <property type="entry name" value="Sel1"/>
    <property type="match status" value="4"/>
</dbReference>
<evidence type="ECO:0000313" key="4">
    <source>
        <dbReference type="Proteomes" id="UP000179807"/>
    </source>
</evidence>
<keyword evidence="4" id="KW-1185">Reference proteome</keyword>
<dbReference type="SUPFAM" id="SSF81901">
    <property type="entry name" value="HCP-like"/>
    <property type="match status" value="1"/>
</dbReference>
<dbReference type="Gene3D" id="1.25.40.10">
    <property type="entry name" value="Tetratricopeptide repeat domain"/>
    <property type="match status" value="1"/>
</dbReference>
<evidence type="ECO:0008006" key="5">
    <source>
        <dbReference type="Google" id="ProtNLM"/>
    </source>
</evidence>
<dbReference type="RefSeq" id="XP_068368222.1">
    <property type="nucleotide sequence ID" value="XM_068497811.1"/>
</dbReference>
<dbReference type="PANTHER" id="PTHR11102:SF160">
    <property type="entry name" value="ERAD-ASSOCIATED E3 UBIQUITIN-PROTEIN LIGASE COMPONENT HRD3"/>
    <property type="match status" value="1"/>
</dbReference>
<dbReference type="VEuPathDB" id="TrichDB:TRFO_14429"/>
<feature type="compositionally biased region" description="Basic and acidic residues" evidence="2">
    <location>
        <begin position="55"/>
        <end position="64"/>
    </location>
</feature>
<protein>
    <recommendedName>
        <fullName evidence="5">Sel1 repeat family protein</fullName>
    </recommendedName>
</protein>
<comment type="similarity">
    <text evidence="1">Belongs to the sel-1 family.</text>
</comment>
<organism evidence="3 4">
    <name type="scientific">Tritrichomonas foetus</name>
    <dbReference type="NCBI Taxonomy" id="1144522"/>
    <lineage>
        <taxon>Eukaryota</taxon>
        <taxon>Metamonada</taxon>
        <taxon>Parabasalia</taxon>
        <taxon>Tritrichomonadida</taxon>
        <taxon>Tritrichomonadidae</taxon>
        <taxon>Tritrichomonas</taxon>
    </lineage>
</organism>
<dbReference type="InterPro" id="IPR006597">
    <property type="entry name" value="Sel1-like"/>
</dbReference>
<gene>
    <name evidence="3" type="ORF">TRFO_14429</name>
</gene>
<evidence type="ECO:0000313" key="3">
    <source>
        <dbReference type="EMBL" id="OHT15086.1"/>
    </source>
</evidence>
<dbReference type="InterPro" id="IPR050767">
    <property type="entry name" value="Sel1_AlgK"/>
</dbReference>
<dbReference type="AlphaFoldDB" id="A0A1J4KZF0"/>
<feature type="compositionally biased region" description="Low complexity" evidence="2">
    <location>
        <begin position="102"/>
        <end position="132"/>
    </location>
</feature>
<dbReference type="InterPro" id="IPR011990">
    <property type="entry name" value="TPR-like_helical_dom_sf"/>
</dbReference>
<accession>A0A1J4KZF0</accession>
<comment type="caution">
    <text evidence="3">The sequence shown here is derived from an EMBL/GenBank/DDBJ whole genome shotgun (WGS) entry which is preliminary data.</text>
</comment>
<evidence type="ECO:0000256" key="1">
    <source>
        <dbReference type="ARBA" id="ARBA00038101"/>
    </source>
</evidence>
<dbReference type="EMBL" id="MLAK01000272">
    <property type="protein sequence ID" value="OHT15086.1"/>
    <property type="molecule type" value="Genomic_DNA"/>
</dbReference>
<name>A0A1J4KZF0_9EUKA</name>
<dbReference type="SMART" id="SM00671">
    <property type="entry name" value="SEL1"/>
    <property type="match status" value="4"/>
</dbReference>
<proteinExistence type="inferred from homology"/>
<dbReference type="Proteomes" id="UP000179807">
    <property type="component" value="Unassembled WGS sequence"/>
</dbReference>
<dbReference type="PANTHER" id="PTHR11102">
    <property type="entry name" value="SEL-1-LIKE PROTEIN"/>
    <property type="match status" value="1"/>
</dbReference>
<sequence>MNSRLLPFLSNNSSKNTTRGNQINRMKSPPQGNRAIANNPNRPSCLANHSRVNPRRNDSLKKSQSDQTPQFNQINKAHTRNNITENSPIKANSSKSAITKGNIPNSNIQRSNIRNNPNIKNNTNIKNNATIKRPQKKQNEWNETTIAVKKQADGGCLEAMFVFAKILFNGRGVVTDRTGARKYFQMAADGGHCGAQLQYADILLNGWGMPKDPASAVKYLNKAADSGSSDALCMLGRCYNQGQGVKQNKEEAEKAWRRGSDLGHGGCQFELAQMLEFKGPEFKDEALSFYQKASNQGFPSASMNFLRLLNKK</sequence>
<feature type="compositionally biased region" description="Polar residues" evidence="2">
    <location>
        <begin position="65"/>
        <end position="99"/>
    </location>
</feature>
<reference evidence="3" key="1">
    <citation type="submission" date="2016-10" db="EMBL/GenBank/DDBJ databases">
        <authorList>
            <person name="Benchimol M."/>
            <person name="Almeida L.G."/>
            <person name="Vasconcelos A.T."/>
            <person name="Perreira-Neves A."/>
            <person name="Rosa I.A."/>
            <person name="Tasca T."/>
            <person name="Bogo M.R."/>
            <person name="de Souza W."/>
        </authorList>
    </citation>
    <scope>NUCLEOTIDE SEQUENCE [LARGE SCALE GENOMIC DNA]</scope>
    <source>
        <strain evidence="3">K</strain>
    </source>
</reference>
<dbReference type="OrthoDB" id="2384430at2759"/>